<name>A0A0F9H4F3_9ZZZZ</name>
<accession>A0A0F9H4F3</accession>
<comment type="caution">
    <text evidence="1">The sequence shown here is derived from an EMBL/GenBank/DDBJ whole genome shotgun (WGS) entry which is preliminary data.</text>
</comment>
<organism evidence="1">
    <name type="scientific">marine sediment metagenome</name>
    <dbReference type="NCBI Taxonomy" id="412755"/>
    <lineage>
        <taxon>unclassified sequences</taxon>
        <taxon>metagenomes</taxon>
        <taxon>ecological metagenomes</taxon>
    </lineage>
</organism>
<proteinExistence type="predicted"/>
<dbReference type="AlphaFoldDB" id="A0A0F9H4F3"/>
<feature type="non-terminal residue" evidence="1">
    <location>
        <position position="83"/>
    </location>
</feature>
<protein>
    <submittedName>
        <fullName evidence="1">Uncharacterized protein</fullName>
    </submittedName>
</protein>
<reference evidence="1" key="1">
    <citation type="journal article" date="2015" name="Nature">
        <title>Complex archaea that bridge the gap between prokaryotes and eukaryotes.</title>
        <authorList>
            <person name="Spang A."/>
            <person name="Saw J.H."/>
            <person name="Jorgensen S.L."/>
            <person name="Zaremba-Niedzwiedzka K."/>
            <person name="Martijn J."/>
            <person name="Lind A.E."/>
            <person name="van Eijk R."/>
            <person name="Schleper C."/>
            <person name="Guy L."/>
            <person name="Ettema T.J."/>
        </authorList>
    </citation>
    <scope>NUCLEOTIDE SEQUENCE</scope>
</reference>
<sequence>MFCNNCGKEFQPWVSIFRFTDERDNTPILMYKLCDWSCSNEEKLTYCINCGDIRDTNRNGDLCNECSEKPTFVYFIQIENDGP</sequence>
<gene>
    <name evidence="1" type="ORF">LCGC14_1749240</name>
</gene>
<evidence type="ECO:0000313" key="1">
    <source>
        <dbReference type="EMBL" id="KKM05915.1"/>
    </source>
</evidence>
<dbReference type="EMBL" id="LAZR01016111">
    <property type="protein sequence ID" value="KKM05915.1"/>
    <property type="molecule type" value="Genomic_DNA"/>
</dbReference>